<proteinExistence type="inferred from homology"/>
<evidence type="ECO:0000256" key="1">
    <source>
        <dbReference type="ARBA" id="ARBA00004651"/>
    </source>
</evidence>
<reference evidence="8 9" key="1">
    <citation type="submission" date="2024-09" db="EMBL/GenBank/DDBJ databases">
        <title>Genomes of Rahnella.</title>
        <authorList>
            <person name="Mnguni F.C."/>
            <person name="Shin G.Y."/>
            <person name="Coutinho T."/>
        </authorList>
    </citation>
    <scope>NUCLEOTIDE SEQUENCE [LARGE SCALE GENOMIC DNA]</scope>
    <source>
        <strain evidence="8 9">20WA0057</strain>
    </source>
</reference>
<feature type="transmembrane region" description="Helical" evidence="7">
    <location>
        <begin position="50"/>
        <end position="69"/>
    </location>
</feature>
<evidence type="ECO:0000313" key="9">
    <source>
        <dbReference type="Proteomes" id="UP001598201"/>
    </source>
</evidence>
<comment type="caution">
    <text evidence="8">The sequence shown here is derived from an EMBL/GenBank/DDBJ whole genome shotgun (WGS) entry which is preliminary data.</text>
</comment>
<keyword evidence="9" id="KW-1185">Reference proteome</keyword>
<keyword evidence="3" id="KW-1003">Cell membrane</keyword>
<dbReference type="GeneID" id="95419699"/>
<protein>
    <submittedName>
        <fullName evidence="8">DoxX family protein</fullName>
    </submittedName>
</protein>
<evidence type="ECO:0000256" key="4">
    <source>
        <dbReference type="ARBA" id="ARBA00022692"/>
    </source>
</evidence>
<name>A0ABW6C7Y8_RAHSY</name>
<sequence>MMKQLYLRFTAALNKPDLAILLLRITYGLLIFHGWHKLHDGLGGIQGMLAGYGIPAFVAYGVIIGEVIAPIMMMLGIFTRLAALSAAATMIVAWMMVGIHHTFALTPVGAWAIEDIVYYFMAAVVIALYGSGRYSVMSNPLYR</sequence>
<dbReference type="RefSeq" id="WP_370447499.1">
    <property type="nucleotide sequence ID" value="NC_015061.1"/>
</dbReference>
<dbReference type="EMBL" id="JBHUCJ010000019">
    <property type="protein sequence ID" value="MFD3223922.1"/>
    <property type="molecule type" value="Genomic_DNA"/>
</dbReference>
<evidence type="ECO:0000256" key="2">
    <source>
        <dbReference type="ARBA" id="ARBA00006679"/>
    </source>
</evidence>
<feature type="transmembrane region" description="Helical" evidence="7">
    <location>
        <begin position="81"/>
        <end position="104"/>
    </location>
</feature>
<dbReference type="PANTHER" id="PTHR33452:SF1">
    <property type="entry name" value="INNER MEMBRANE PROTEIN YPHA-RELATED"/>
    <property type="match status" value="1"/>
</dbReference>
<gene>
    <name evidence="8" type="ORF">ACFPK4_10280</name>
</gene>
<dbReference type="PANTHER" id="PTHR33452">
    <property type="entry name" value="OXIDOREDUCTASE CATD-RELATED"/>
    <property type="match status" value="1"/>
</dbReference>
<comment type="subcellular location">
    <subcellularLocation>
        <location evidence="1">Cell membrane</location>
        <topology evidence="1">Multi-pass membrane protein</topology>
    </subcellularLocation>
</comment>
<feature type="transmembrane region" description="Helical" evidence="7">
    <location>
        <begin position="21"/>
        <end position="38"/>
    </location>
</feature>
<dbReference type="Pfam" id="PF07681">
    <property type="entry name" value="DoxX"/>
    <property type="match status" value="1"/>
</dbReference>
<accession>A0ABW6C7Y8</accession>
<keyword evidence="6 7" id="KW-0472">Membrane</keyword>
<keyword evidence="4 7" id="KW-0812">Transmembrane</keyword>
<feature type="transmembrane region" description="Helical" evidence="7">
    <location>
        <begin position="116"/>
        <end position="136"/>
    </location>
</feature>
<keyword evidence="5 7" id="KW-1133">Transmembrane helix</keyword>
<dbReference type="Proteomes" id="UP001598201">
    <property type="component" value="Unassembled WGS sequence"/>
</dbReference>
<dbReference type="InterPro" id="IPR051907">
    <property type="entry name" value="DoxX-like_oxidoreductase"/>
</dbReference>
<dbReference type="InterPro" id="IPR032808">
    <property type="entry name" value="DoxX"/>
</dbReference>
<evidence type="ECO:0000256" key="5">
    <source>
        <dbReference type="ARBA" id="ARBA00022989"/>
    </source>
</evidence>
<organism evidence="8 9">
    <name type="scientific">Rahnella sp. (strain Y9602)</name>
    <dbReference type="NCBI Taxonomy" id="2703885"/>
    <lineage>
        <taxon>Bacteria</taxon>
        <taxon>Pseudomonadati</taxon>
        <taxon>Pseudomonadota</taxon>
        <taxon>Gammaproteobacteria</taxon>
        <taxon>Enterobacterales</taxon>
        <taxon>Yersiniaceae</taxon>
        <taxon>Rahnella</taxon>
    </lineage>
</organism>
<comment type="similarity">
    <text evidence="2">Belongs to the DoxX family.</text>
</comment>
<evidence type="ECO:0000256" key="3">
    <source>
        <dbReference type="ARBA" id="ARBA00022475"/>
    </source>
</evidence>
<evidence type="ECO:0000313" key="8">
    <source>
        <dbReference type="EMBL" id="MFD3223922.1"/>
    </source>
</evidence>
<evidence type="ECO:0000256" key="6">
    <source>
        <dbReference type="ARBA" id="ARBA00023136"/>
    </source>
</evidence>
<evidence type="ECO:0000256" key="7">
    <source>
        <dbReference type="SAM" id="Phobius"/>
    </source>
</evidence>